<sequence>MIPGCNMARFVVPVCSGGRGGRSKREASDEEPMQTDGYVPGPKDNPLYTAEPLTLEDLTLLSELFYLPYEHGATAVLMLQELHWLRSHSDVAAFGPAGEDSEK</sequence>
<feature type="region of interest" description="Disordered" evidence="1">
    <location>
        <begin position="13"/>
        <end position="47"/>
    </location>
</feature>
<dbReference type="InterPro" id="IPR051822">
    <property type="entry name" value="Glycosyl_Hydrolase_84"/>
</dbReference>
<dbReference type="PANTHER" id="PTHR13170:SF19">
    <property type="entry name" value="O-GLCNACASE-LIKE"/>
    <property type="match status" value="1"/>
</dbReference>
<dbReference type="Proteomes" id="UP001529510">
    <property type="component" value="Unassembled WGS sequence"/>
</dbReference>
<evidence type="ECO:0000256" key="1">
    <source>
        <dbReference type="SAM" id="MobiDB-lite"/>
    </source>
</evidence>
<dbReference type="AlphaFoldDB" id="A0ABD0Q3K3"/>
<dbReference type="Gene3D" id="1.20.58.240">
    <property type="entry name" value="STAT, domain 1"/>
    <property type="match status" value="1"/>
</dbReference>
<reference evidence="2 3" key="1">
    <citation type="submission" date="2024-05" db="EMBL/GenBank/DDBJ databases">
        <title>Genome sequencing and assembly of Indian major carp, Cirrhinus mrigala (Hamilton, 1822).</title>
        <authorList>
            <person name="Mohindra V."/>
            <person name="Chowdhury L.M."/>
            <person name="Lal K."/>
            <person name="Jena J.K."/>
        </authorList>
    </citation>
    <scope>NUCLEOTIDE SEQUENCE [LARGE SCALE GENOMIC DNA]</scope>
    <source>
        <strain evidence="2">CM1030</strain>
        <tissue evidence="2">Blood</tissue>
    </source>
</reference>
<keyword evidence="3" id="KW-1185">Reference proteome</keyword>
<evidence type="ECO:0000313" key="2">
    <source>
        <dbReference type="EMBL" id="KAL0180537.1"/>
    </source>
</evidence>
<gene>
    <name evidence="2" type="ORF">M9458_022943</name>
</gene>
<organism evidence="2 3">
    <name type="scientific">Cirrhinus mrigala</name>
    <name type="common">Mrigala</name>
    <dbReference type="NCBI Taxonomy" id="683832"/>
    <lineage>
        <taxon>Eukaryota</taxon>
        <taxon>Metazoa</taxon>
        <taxon>Chordata</taxon>
        <taxon>Craniata</taxon>
        <taxon>Vertebrata</taxon>
        <taxon>Euteleostomi</taxon>
        <taxon>Actinopterygii</taxon>
        <taxon>Neopterygii</taxon>
        <taxon>Teleostei</taxon>
        <taxon>Ostariophysi</taxon>
        <taxon>Cypriniformes</taxon>
        <taxon>Cyprinidae</taxon>
        <taxon>Labeoninae</taxon>
        <taxon>Labeonini</taxon>
        <taxon>Cirrhinus</taxon>
    </lineage>
</organism>
<evidence type="ECO:0000313" key="3">
    <source>
        <dbReference type="Proteomes" id="UP001529510"/>
    </source>
</evidence>
<proteinExistence type="predicted"/>
<name>A0ABD0Q3K3_CIRMR</name>
<dbReference type="PANTHER" id="PTHR13170">
    <property type="entry name" value="O-GLCNACASE"/>
    <property type="match status" value="1"/>
</dbReference>
<protein>
    <submittedName>
        <fullName evidence="2">Uncharacterized protein</fullName>
    </submittedName>
</protein>
<accession>A0ABD0Q3K3</accession>
<dbReference type="EMBL" id="JAMKFB020000011">
    <property type="protein sequence ID" value="KAL0180537.1"/>
    <property type="molecule type" value="Genomic_DNA"/>
</dbReference>
<comment type="caution">
    <text evidence="2">The sequence shown here is derived from an EMBL/GenBank/DDBJ whole genome shotgun (WGS) entry which is preliminary data.</text>
</comment>
<feature type="non-terminal residue" evidence="2">
    <location>
        <position position="103"/>
    </location>
</feature>